<feature type="transmembrane region" description="Helical" evidence="10">
    <location>
        <begin position="493"/>
        <end position="510"/>
    </location>
</feature>
<feature type="transmembrane region" description="Helical" evidence="10">
    <location>
        <begin position="412"/>
        <end position="432"/>
    </location>
</feature>
<dbReference type="NCBIfam" id="TIGR00728">
    <property type="entry name" value="OPT_sfam"/>
    <property type="match status" value="1"/>
</dbReference>
<feature type="transmembrane region" description="Helical" evidence="10">
    <location>
        <begin position="345"/>
        <end position="367"/>
    </location>
</feature>
<gene>
    <name evidence="12" type="ORF">YALI1_B10359g</name>
</gene>
<keyword evidence="11" id="KW-0732">Signal</keyword>
<feature type="transmembrane region" description="Helical" evidence="10">
    <location>
        <begin position="677"/>
        <end position="694"/>
    </location>
</feature>
<dbReference type="VEuPathDB" id="FungiDB:YALI1_B10359g"/>
<dbReference type="eggNOG" id="KOG2262">
    <property type="taxonomic scope" value="Eukaryota"/>
</dbReference>
<feature type="transmembrane region" description="Helical" evidence="10">
    <location>
        <begin position="802"/>
        <end position="824"/>
    </location>
</feature>
<keyword evidence="8 10" id="KW-0472">Membrane</keyword>
<feature type="transmembrane region" description="Helical" evidence="10">
    <location>
        <begin position="868"/>
        <end position="883"/>
    </location>
</feature>
<dbReference type="Proteomes" id="UP000182444">
    <property type="component" value="Chromosome 1B"/>
</dbReference>
<comment type="subcellular location">
    <subcellularLocation>
        <location evidence="1">Membrane</location>
        <topology evidence="1">Multi-pass membrane protein</topology>
    </subcellularLocation>
</comment>
<dbReference type="GO" id="GO:0035673">
    <property type="term" value="F:oligopeptide transmembrane transporter activity"/>
    <property type="evidence" value="ECO:0007669"/>
    <property type="project" value="InterPro"/>
</dbReference>
<evidence type="ECO:0000256" key="5">
    <source>
        <dbReference type="ARBA" id="ARBA00022856"/>
    </source>
</evidence>
<dbReference type="PROSITE" id="PS51257">
    <property type="entry name" value="PROKAR_LIPOPROTEIN"/>
    <property type="match status" value="1"/>
</dbReference>
<evidence type="ECO:0000256" key="8">
    <source>
        <dbReference type="ARBA" id="ARBA00023136"/>
    </source>
</evidence>
<name>A0A1D8N6Z0_YARLL</name>
<evidence type="ECO:0000256" key="10">
    <source>
        <dbReference type="SAM" id="Phobius"/>
    </source>
</evidence>
<evidence type="ECO:0000256" key="3">
    <source>
        <dbReference type="ARBA" id="ARBA00022448"/>
    </source>
</evidence>
<sequence length="960" mass="109137">MAISKVKGGVGFMIVFLGAFSACMSGEVDIGLYLADSSSDLGFFVCIYISISPVDCTHSSHPPTMLRLKLFGKEKSSEEEVETEIGEVLDVSDVPEISEIPPDVTEYVAQQLGTPPNDVDGSYPADVLFMAEKFLLMSENEAIEICTRNLKYHEFDPNFRDSHKDLLAELLKSFNGSGDPDEAASDEKDEKDEKDDLDPIQKSMLLRFWATLFHWWSPYPEVRAVTDPFDDDSQTCLTWRVLLLGTIWVGVGAFVNQFFDPRLPAITLSASVCQLLLYPSGRLLQYCLPDWGFSIRGHRFTLNPGEWSQKEQLLATVMVNCANGTPYVAENIFIQYMPMFYNQKWAGGFGYGFLLMLVTQFMGFGLAGLLRRVGVYPVMAMWPSILPTLAVNKALLAPNRKESINGWTITRYHFFFLVFLASFLYFWIPNYLWTAISTWNWMTWIAPNNADLAIVTGSISGMGYNPIPTFDWNMMNMLISPILTPLYSSMNQYVGMFVSGLFILAVFYTNNNYTKWLPINDNTLYDNTGNPFDVTKILTNFIFDESKYKKYSPPYYSAANLVLYGAFFALYPMAFVYSVLCYWKQMGIALRDTWLSLRYIHRSNYEGLDDAFSRIQKKHKEVPDWWFYAILLIMFGLSIALVEHWPTDTPVWVIVLCLGMCLVFLLPFTIFYSISGVLLTLNVLGELIIGYALPGKFQALNTTKALMVQIADQAMNYTTDQKTTHYAHLPPRSIFMIQLWATLVNGLVCLGVLQFQMFSVKEICTKHNSMKFSCPNENTLFSASVIWGVIGPKRIFDHQYPVLKWMFLLGAGVGLLFWAFQYGLPMVLVKRYPASIKKILRYQRIVSKAHPLILCSAMLSWAPYNLSYMTGGFYLAILFNWYLKTRYLEWWRKYAYVFSSGMDTGVALSAIVIFFAVEYNDYGLSWWGNNVSSAGVDGQGIPIPPLPDVGYFGPGPDHYP</sequence>
<feature type="transmembrane region" description="Helical" evidence="10">
    <location>
        <begin position="737"/>
        <end position="758"/>
    </location>
</feature>
<dbReference type="KEGG" id="yli:2906700"/>
<dbReference type="VEuPathDB" id="FungiDB:YALI0_B07898g"/>
<feature type="chain" id="PRO_5009110403" description="OPT oligopeptide transporter protein-domain-containing protein" evidence="11">
    <location>
        <begin position="26"/>
        <end position="960"/>
    </location>
</feature>
<feature type="transmembrane region" description="Helical" evidence="10">
    <location>
        <begin position="651"/>
        <end position="670"/>
    </location>
</feature>
<dbReference type="InterPro" id="IPR004648">
    <property type="entry name" value="Oligpept_transpt"/>
</dbReference>
<evidence type="ECO:0000256" key="2">
    <source>
        <dbReference type="ARBA" id="ARBA00008807"/>
    </source>
</evidence>
<feature type="signal peptide" evidence="11">
    <location>
        <begin position="1"/>
        <end position="25"/>
    </location>
</feature>
<evidence type="ECO:0000256" key="11">
    <source>
        <dbReference type="SAM" id="SignalP"/>
    </source>
</evidence>
<organism evidence="12 13">
    <name type="scientific">Yarrowia lipolytica</name>
    <name type="common">Candida lipolytica</name>
    <dbReference type="NCBI Taxonomy" id="4952"/>
    <lineage>
        <taxon>Eukaryota</taxon>
        <taxon>Fungi</taxon>
        <taxon>Dikarya</taxon>
        <taxon>Ascomycota</taxon>
        <taxon>Saccharomycotina</taxon>
        <taxon>Dipodascomycetes</taxon>
        <taxon>Dipodascales</taxon>
        <taxon>Dipodascales incertae sedis</taxon>
        <taxon>Yarrowia</taxon>
    </lineage>
</organism>
<dbReference type="AlphaFoldDB" id="A0A1D8N6Z0"/>
<feature type="compositionally biased region" description="Acidic residues" evidence="9">
    <location>
        <begin position="179"/>
        <end position="196"/>
    </location>
</feature>
<feature type="transmembrane region" description="Helical" evidence="10">
    <location>
        <begin position="625"/>
        <end position="645"/>
    </location>
</feature>
<accession>A0A1D8N6Z0</accession>
<proteinExistence type="inferred from homology"/>
<evidence type="ECO:0000313" key="13">
    <source>
        <dbReference type="Proteomes" id="UP000182444"/>
    </source>
</evidence>
<keyword evidence="3" id="KW-0813">Transport</keyword>
<keyword evidence="6" id="KW-0653">Protein transport</keyword>
<evidence type="ECO:0008006" key="14">
    <source>
        <dbReference type="Google" id="ProtNLM"/>
    </source>
</evidence>
<feature type="transmembrane region" description="Helical" evidence="10">
    <location>
        <begin position="895"/>
        <end position="917"/>
    </location>
</feature>
<keyword evidence="5" id="KW-0571">Peptide transport</keyword>
<feature type="transmembrane region" description="Helical" evidence="10">
    <location>
        <begin position="237"/>
        <end position="259"/>
    </location>
</feature>
<feature type="transmembrane region" description="Helical" evidence="10">
    <location>
        <begin position="561"/>
        <end position="583"/>
    </location>
</feature>
<feature type="transmembrane region" description="Helical" evidence="10">
    <location>
        <begin position="373"/>
        <end position="391"/>
    </location>
</feature>
<dbReference type="GO" id="GO:0015031">
    <property type="term" value="P:protein transport"/>
    <property type="evidence" value="ECO:0007669"/>
    <property type="project" value="UniProtKB-KW"/>
</dbReference>
<evidence type="ECO:0000313" key="12">
    <source>
        <dbReference type="EMBL" id="AOW01381.1"/>
    </source>
</evidence>
<evidence type="ECO:0000256" key="7">
    <source>
        <dbReference type="ARBA" id="ARBA00022989"/>
    </source>
</evidence>
<dbReference type="Pfam" id="PF03169">
    <property type="entry name" value="OPT"/>
    <property type="match status" value="1"/>
</dbReference>
<keyword evidence="4 10" id="KW-0812">Transmembrane</keyword>
<feature type="region of interest" description="Disordered" evidence="9">
    <location>
        <begin position="175"/>
        <end position="196"/>
    </location>
</feature>
<evidence type="ECO:0000256" key="4">
    <source>
        <dbReference type="ARBA" id="ARBA00022692"/>
    </source>
</evidence>
<evidence type="ECO:0000256" key="6">
    <source>
        <dbReference type="ARBA" id="ARBA00022927"/>
    </source>
</evidence>
<evidence type="ECO:0000256" key="9">
    <source>
        <dbReference type="SAM" id="MobiDB-lite"/>
    </source>
</evidence>
<feature type="transmembrane region" description="Helical" evidence="10">
    <location>
        <begin position="452"/>
        <end position="472"/>
    </location>
</feature>
<dbReference type="EMBL" id="CP017554">
    <property type="protein sequence ID" value="AOW01381.1"/>
    <property type="molecule type" value="Genomic_DNA"/>
</dbReference>
<reference evidence="12 13" key="1">
    <citation type="journal article" date="2016" name="PLoS ONE">
        <title>Sequence Assembly of Yarrowia lipolytica Strain W29/CLIB89 Shows Transposable Element Diversity.</title>
        <authorList>
            <person name="Magnan C."/>
            <person name="Yu J."/>
            <person name="Chang I."/>
            <person name="Jahn E."/>
            <person name="Kanomata Y."/>
            <person name="Wu J."/>
            <person name="Zeller M."/>
            <person name="Oakes M."/>
            <person name="Baldi P."/>
            <person name="Sandmeyer S."/>
        </authorList>
    </citation>
    <scope>NUCLEOTIDE SEQUENCE [LARGE SCALE GENOMIC DNA]</scope>
    <source>
        <strain evidence="13">CLIB89(W29)</strain>
    </source>
</reference>
<dbReference type="NCBIfam" id="TIGR00727">
    <property type="entry name" value="ISP4_OPT"/>
    <property type="match status" value="1"/>
</dbReference>
<dbReference type="RefSeq" id="XP_500621.3">
    <property type="nucleotide sequence ID" value="XM_500621.3"/>
</dbReference>
<evidence type="ECO:0000256" key="1">
    <source>
        <dbReference type="ARBA" id="ARBA00004141"/>
    </source>
</evidence>
<dbReference type="GeneID" id="2906700"/>
<dbReference type="GO" id="GO:0016020">
    <property type="term" value="C:membrane"/>
    <property type="evidence" value="ECO:0007669"/>
    <property type="project" value="UniProtKB-SubCell"/>
</dbReference>
<protein>
    <recommendedName>
        <fullName evidence="14">OPT oligopeptide transporter protein-domain-containing protein</fullName>
    </recommendedName>
</protein>
<dbReference type="InterPro" id="IPR004813">
    <property type="entry name" value="OPT"/>
</dbReference>
<keyword evidence="7 10" id="KW-1133">Transmembrane helix</keyword>
<comment type="similarity">
    <text evidence="2">Belongs to the oligopeptide OPT transporter family.</text>
</comment>
<dbReference type="PANTHER" id="PTHR22601">
    <property type="entry name" value="ISP4 LIKE PROTEIN"/>
    <property type="match status" value="1"/>
</dbReference>